<dbReference type="Proteomes" id="UP000480929">
    <property type="component" value="Unassembled WGS sequence"/>
</dbReference>
<gene>
    <name evidence="2" type="ORF">GKD88_08140</name>
    <name evidence="1" type="ORF">GKE08_08735</name>
</gene>
<dbReference type="EMBL" id="WKPJ01000010">
    <property type="protein sequence ID" value="MSA89412.1"/>
    <property type="molecule type" value="Genomic_DNA"/>
</dbReference>
<dbReference type="RefSeq" id="WP_154238699.1">
    <property type="nucleotide sequence ID" value="NZ_AP031450.1"/>
</dbReference>
<protein>
    <recommendedName>
        <fullName evidence="5">Tetratricopeptide repeat protein</fullName>
    </recommendedName>
</protein>
<dbReference type="AlphaFoldDB" id="A0A6N7S6U9"/>
<accession>A0A6N7S6U9</accession>
<dbReference type="Proteomes" id="UP000433575">
    <property type="component" value="Unassembled WGS sequence"/>
</dbReference>
<dbReference type="Gene3D" id="1.25.40.10">
    <property type="entry name" value="Tetratricopeptide repeat domain"/>
    <property type="match status" value="1"/>
</dbReference>
<evidence type="ECO:0008006" key="5">
    <source>
        <dbReference type="Google" id="ProtNLM"/>
    </source>
</evidence>
<keyword evidence="4" id="KW-1185">Reference proteome</keyword>
<evidence type="ECO:0000313" key="3">
    <source>
        <dbReference type="Proteomes" id="UP000433575"/>
    </source>
</evidence>
<dbReference type="SUPFAM" id="SSF48452">
    <property type="entry name" value="TPR-like"/>
    <property type="match status" value="1"/>
</dbReference>
<evidence type="ECO:0000313" key="4">
    <source>
        <dbReference type="Proteomes" id="UP000480929"/>
    </source>
</evidence>
<sequence>MNQIAENLDMQALIHQIRDQIQLCQTADCEQRIAQAMQQYPHSPVPHNLMGILLSQQNEPLRAMKHFRAAAALEPTYIPARCNLELCTSLNSSGSFAYEEQDCSLTQPVNPWKVIWDEKGVGHLVRRKRQ</sequence>
<evidence type="ECO:0000313" key="1">
    <source>
        <dbReference type="EMBL" id="MSA89412.1"/>
    </source>
</evidence>
<dbReference type="EMBL" id="WKPI01000011">
    <property type="protein sequence ID" value="MSC33090.1"/>
    <property type="molecule type" value="Genomic_DNA"/>
</dbReference>
<name>A0A6N7S6U9_9FIRM</name>
<reference evidence="3 4" key="1">
    <citation type="journal article" date="2019" name="Nat. Med.">
        <title>A library of human gut bacterial isolates paired with longitudinal multiomics data enables mechanistic microbiome research.</title>
        <authorList>
            <person name="Poyet M."/>
            <person name="Groussin M."/>
            <person name="Gibbons S.M."/>
            <person name="Avila-Pacheco J."/>
            <person name="Jiang X."/>
            <person name="Kearney S.M."/>
            <person name="Perrotta A.R."/>
            <person name="Berdy B."/>
            <person name="Zhao S."/>
            <person name="Lieberman T.D."/>
            <person name="Swanson P.K."/>
            <person name="Smith M."/>
            <person name="Roesemann S."/>
            <person name="Alexander J.E."/>
            <person name="Rich S.A."/>
            <person name="Livny J."/>
            <person name="Vlamakis H."/>
            <person name="Clish C."/>
            <person name="Bullock K."/>
            <person name="Deik A."/>
            <person name="Scott J."/>
            <person name="Pierce K.A."/>
            <person name="Xavier R.J."/>
            <person name="Alm E.J."/>
        </authorList>
    </citation>
    <scope>NUCLEOTIDE SEQUENCE [LARGE SCALE GENOMIC DNA]</scope>
    <source>
        <strain evidence="1 3">BIOML-A4</strain>
        <strain evidence="2 4">BIOML-A5</strain>
    </source>
</reference>
<dbReference type="InterPro" id="IPR011990">
    <property type="entry name" value="TPR-like_helical_dom_sf"/>
</dbReference>
<organism evidence="1 3">
    <name type="scientific">Holdemania massiliensis</name>
    <dbReference type="NCBI Taxonomy" id="1468449"/>
    <lineage>
        <taxon>Bacteria</taxon>
        <taxon>Bacillati</taxon>
        <taxon>Bacillota</taxon>
        <taxon>Erysipelotrichia</taxon>
        <taxon>Erysipelotrichales</taxon>
        <taxon>Erysipelotrichaceae</taxon>
        <taxon>Holdemania</taxon>
    </lineage>
</organism>
<proteinExistence type="predicted"/>
<dbReference type="OrthoDB" id="1690769at2"/>
<evidence type="ECO:0000313" key="2">
    <source>
        <dbReference type="EMBL" id="MSC33090.1"/>
    </source>
</evidence>
<comment type="caution">
    <text evidence="1">The sequence shown here is derived from an EMBL/GenBank/DDBJ whole genome shotgun (WGS) entry which is preliminary data.</text>
</comment>